<dbReference type="EMBL" id="BQNB010016811">
    <property type="protein sequence ID" value="GJT56060.1"/>
    <property type="molecule type" value="Genomic_DNA"/>
</dbReference>
<dbReference type="PANTHER" id="PTHR48449:SF1">
    <property type="entry name" value="DUF1985 DOMAIN-CONTAINING PROTEIN"/>
    <property type="match status" value="1"/>
</dbReference>
<name>A0ABQ5EYM5_9ASTR</name>
<accession>A0ABQ5EYM5</accession>
<dbReference type="PANTHER" id="PTHR48449">
    <property type="entry name" value="DUF1985 DOMAIN-CONTAINING PROTEIN"/>
    <property type="match status" value="1"/>
</dbReference>
<evidence type="ECO:0000313" key="1">
    <source>
        <dbReference type="EMBL" id="GJT56060.1"/>
    </source>
</evidence>
<comment type="caution">
    <text evidence="1">The sequence shown here is derived from an EMBL/GenBank/DDBJ whole genome shotgun (WGS) entry which is preliminary data.</text>
</comment>
<protein>
    <recommendedName>
        <fullName evidence="3">Phospholipase-like protein</fullName>
    </recommendedName>
</protein>
<evidence type="ECO:0000313" key="2">
    <source>
        <dbReference type="Proteomes" id="UP001151760"/>
    </source>
</evidence>
<reference evidence="1" key="1">
    <citation type="journal article" date="2022" name="Int. J. Mol. Sci.">
        <title>Draft Genome of Tanacetum Coccineum: Genomic Comparison of Closely Related Tanacetum-Family Plants.</title>
        <authorList>
            <person name="Yamashiro T."/>
            <person name="Shiraishi A."/>
            <person name="Nakayama K."/>
            <person name="Satake H."/>
        </authorList>
    </citation>
    <scope>NUCLEOTIDE SEQUENCE</scope>
</reference>
<keyword evidence="2" id="KW-1185">Reference proteome</keyword>
<evidence type="ECO:0008006" key="3">
    <source>
        <dbReference type="Google" id="ProtNLM"/>
    </source>
</evidence>
<organism evidence="1 2">
    <name type="scientific">Tanacetum coccineum</name>
    <dbReference type="NCBI Taxonomy" id="301880"/>
    <lineage>
        <taxon>Eukaryota</taxon>
        <taxon>Viridiplantae</taxon>
        <taxon>Streptophyta</taxon>
        <taxon>Embryophyta</taxon>
        <taxon>Tracheophyta</taxon>
        <taxon>Spermatophyta</taxon>
        <taxon>Magnoliopsida</taxon>
        <taxon>eudicotyledons</taxon>
        <taxon>Gunneridae</taxon>
        <taxon>Pentapetalae</taxon>
        <taxon>asterids</taxon>
        <taxon>campanulids</taxon>
        <taxon>Asterales</taxon>
        <taxon>Asteraceae</taxon>
        <taxon>Asteroideae</taxon>
        <taxon>Anthemideae</taxon>
        <taxon>Anthemidinae</taxon>
        <taxon>Tanacetum</taxon>
    </lineage>
</organism>
<gene>
    <name evidence="1" type="ORF">Tco_0991114</name>
</gene>
<proteinExistence type="predicted"/>
<dbReference type="Proteomes" id="UP001151760">
    <property type="component" value="Unassembled WGS sequence"/>
</dbReference>
<sequence>MGRKLVNEFDDTLMTLVENLEPWNVFPWGEDILIHLYDQIMDVVSKRKSEYLKGLHMSCNYVLTYTLSGFLWSFKIWILESFERSNSWWSKDIEVIPRGLAWSKKVPRSKISKLKDLVIIDLNSCIFKLEAIIQVLVRKRSGGVVDKLKFNEDFFNLSAEFCNELNNVYLELFKSPICSSGSGLLDVDIDEDTDESVDSLVSSDNKLEDEIKEVVEKEEEEEKDDLKYFDIFSTMEELGYHEWLLKNP</sequence>
<reference evidence="1" key="2">
    <citation type="submission" date="2022-01" db="EMBL/GenBank/DDBJ databases">
        <authorList>
            <person name="Yamashiro T."/>
            <person name="Shiraishi A."/>
            <person name="Satake H."/>
            <person name="Nakayama K."/>
        </authorList>
    </citation>
    <scope>NUCLEOTIDE SEQUENCE</scope>
</reference>